<feature type="transmembrane region" description="Helical" evidence="1">
    <location>
        <begin position="172"/>
        <end position="197"/>
    </location>
</feature>
<keyword evidence="1" id="KW-0472">Membrane</keyword>
<evidence type="ECO:0000313" key="3">
    <source>
        <dbReference type="Proteomes" id="UP000245506"/>
    </source>
</evidence>
<gene>
    <name evidence="2" type="ORF">DKT75_11970</name>
</gene>
<feature type="transmembrane region" description="Helical" evidence="1">
    <location>
        <begin position="90"/>
        <end position="108"/>
    </location>
</feature>
<dbReference type="RefSeq" id="WP_109823672.1">
    <property type="nucleotide sequence ID" value="NZ_QGKL01000032.1"/>
</dbReference>
<sequence>MVFSAIHLGISRNKIIALTVSAFVFTVAAGVIITAVGSNFLLVEAESEPGAIWAYLEIAVAILLGYWLLSKLLGKRDFEKKEKKQLPVEGSIAVYALSGAALSIPSVFDPTFIATAVVVADNNDVMLSTAVFTLWTLISQFMLFVLVVAYLNGREKPLVDATLLFWKRHGRLLTNLLYVIGALLVLLLLMDAGYYIVKGHYFSL</sequence>
<reference evidence="2 3" key="1">
    <citation type="submission" date="2018-05" db="EMBL/GenBank/DDBJ databases">
        <title>Leucothrix arctica sp. nov., isolated from Arctic seawater.</title>
        <authorList>
            <person name="Choi A."/>
            <person name="Baek K."/>
        </authorList>
    </citation>
    <scope>NUCLEOTIDE SEQUENCE [LARGE SCALE GENOMIC DNA]</scope>
    <source>
        <strain evidence="2 3">IMCC9719</strain>
    </source>
</reference>
<keyword evidence="1" id="KW-1133">Transmembrane helix</keyword>
<dbReference type="EMBL" id="QGKL01000032">
    <property type="protein sequence ID" value="PWQ95744.1"/>
    <property type="molecule type" value="Genomic_DNA"/>
</dbReference>
<keyword evidence="3" id="KW-1185">Reference proteome</keyword>
<feature type="transmembrane region" description="Helical" evidence="1">
    <location>
        <begin position="15"/>
        <end position="38"/>
    </location>
</feature>
<comment type="caution">
    <text evidence="2">The sequence shown here is derived from an EMBL/GenBank/DDBJ whole genome shotgun (WGS) entry which is preliminary data.</text>
</comment>
<dbReference type="Proteomes" id="UP000245506">
    <property type="component" value="Unassembled WGS sequence"/>
</dbReference>
<feature type="transmembrane region" description="Helical" evidence="1">
    <location>
        <begin position="128"/>
        <end position="151"/>
    </location>
</feature>
<evidence type="ECO:0000313" key="2">
    <source>
        <dbReference type="EMBL" id="PWQ95744.1"/>
    </source>
</evidence>
<dbReference type="AlphaFoldDB" id="A0A317CAU3"/>
<feature type="transmembrane region" description="Helical" evidence="1">
    <location>
        <begin position="50"/>
        <end position="69"/>
    </location>
</feature>
<protein>
    <submittedName>
        <fullName evidence="2">Uncharacterized protein</fullName>
    </submittedName>
</protein>
<name>A0A317CAU3_9GAMM</name>
<accession>A0A317CAU3</accession>
<evidence type="ECO:0000256" key="1">
    <source>
        <dbReference type="SAM" id="Phobius"/>
    </source>
</evidence>
<organism evidence="2 3">
    <name type="scientific">Leucothrix arctica</name>
    <dbReference type="NCBI Taxonomy" id="1481894"/>
    <lineage>
        <taxon>Bacteria</taxon>
        <taxon>Pseudomonadati</taxon>
        <taxon>Pseudomonadota</taxon>
        <taxon>Gammaproteobacteria</taxon>
        <taxon>Thiotrichales</taxon>
        <taxon>Thiotrichaceae</taxon>
        <taxon>Leucothrix</taxon>
    </lineage>
</organism>
<proteinExistence type="predicted"/>
<keyword evidence="1" id="KW-0812">Transmembrane</keyword>